<keyword evidence="4" id="KW-1185">Reference proteome</keyword>
<dbReference type="Proteomes" id="UP000191931">
    <property type="component" value="Unassembled WGS sequence"/>
</dbReference>
<dbReference type="STRING" id="1246637.MTBBW1_2380048"/>
<gene>
    <name evidence="3" type="ORF">MTBBW1_2380048</name>
</gene>
<dbReference type="Pfam" id="PF13432">
    <property type="entry name" value="TPR_16"/>
    <property type="match status" value="1"/>
</dbReference>
<keyword evidence="2" id="KW-0802">TPR repeat</keyword>
<reference evidence="3 4" key="1">
    <citation type="submission" date="2017-03" db="EMBL/GenBank/DDBJ databases">
        <authorList>
            <person name="Afonso C.L."/>
            <person name="Miller P.J."/>
            <person name="Scott M.A."/>
            <person name="Spackman E."/>
            <person name="Goraichik I."/>
            <person name="Dimitrov K.M."/>
            <person name="Suarez D.L."/>
            <person name="Swayne D.E."/>
        </authorList>
    </citation>
    <scope>NUCLEOTIDE SEQUENCE [LARGE SCALE GENOMIC DNA]</scope>
    <source>
        <strain evidence="3">PRJEB14757</strain>
    </source>
</reference>
<dbReference type="InterPro" id="IPR019734">
    <property type="entry name" value="TPR_rpt"/>
</dbReference>
<organism evidence="3 4">
    <name type="scientific">Desulfamplus magnetovallimortis</name>
    <dbReference type="NCBI Taxonomy" id="1246637"/>
    <lineage>
        <taxon>Bacteria</taxon>
        <taxon>Pseudomonadati</taxon>
        <taxon>Thermodesulfobacteriota</taxon>
        <taxon>Desulfobacteria</taxon>
        <taxon>Desulfobacterales</taxon>
        <taxon>Desulfobacteraceae</taxon>
        <taxon>Desulfamplus</taxon>
    </lineage>
</organism>
<dbReference type="SMART" id="SM00028">
    <property type="entry name" value="TPR"/>
    <property type="match status" value="3"/>
</dbReference>
<dbReference type="SUPFAM" id="SSF48452">
    <property type="entry name" value="TPR-like"/>
    <property type="match status" value="1"/>
</dbReference>
<evidence type="ECO:0000313" key="4">
    <source>
        <dbReference type="Proteomes" id="UP000191931"/>
    </source>
</evidence>
<dbReference type="InterPro" id="IPR011990">
    <property type="entry name" value="TPR-like_helical_dom_sf"/>
</dbReference>
<proteinExistence type="predicted"/>
<evidence type="ECO:0000313" key="3">
    <source>
        <dbReference type="EMBL" id="SLM30724.1"/>
    </source>
</evidence>
<evidence type="ECO:0008006" key="5">
    <source>
        <dbReference type="Google" id="ProtNLM"/>
    </source>
</evidence>
<accession>A0A1W1HE00</accession>
<dbReference type="AlphaFoldDB" id="A0A1W1HE00"/>
<evidence type="ECO:0000256" key="1">
    <source>
        <dbReference type="ARBA" id="ARBA00022737"/>
    </source>
</evidence>
<name>A0A1W1HE00_9BACT</name>
<dbReference type="EMBL" id="FWEV01000155">
    <property type="protein sequence ID" value="SLM30724.1"/>
    <property type="molecule type" value="Genomic_DNA"/>
</dbReference>
<sequence length="266" mass="30996">MGNIYVQLLNFDMAFKYWEVALNKEPGLSLEIKDYQRKEADYWLERGRTEPSIMDKAMTRALQLCREEDFIVKAKNVGWQRSSAMLNTWINKHARFKDAELFLCYLEPLRGLTPEWDYLMGRLCSQKGDIENALVHVEDALKYEFEEAEKPKDYPSWIGLSARLFLENNRFEEGIKRLQEAVEMDKNQAVLWEELGDTLFGMQDYTTSAIAYEKCYIAMPDRHDILKKFGDCYCKMGEIEAARAAYQAVLEKDSSNEAAKKALDEL</sequence>
<evidence type="ECO:0000256" key="2">
    <source>
        <dbReference type="ARBA" id="ARBA00022803"/>
    </source>
</evidence>
<protein>
    <recommendedName>
        <fullName evidence="5">Tetratricopeptide repeat protein</fullName>
    </recommendedName>
</protein>
<dbReference type="Gene3D" id="1.25.40.10">
    <property type="entry name" value="Tetratricopeptide repeat domain"/>
    <property type="match status" value="1"/>
</dbReference>
<dbReference type="InterPro" id="IPR051012">
    <property type="entry name" value="CellSynth/LPSAsmb/PSIAsmb"/>
</dbReference>
<keyword evidence="1" id="KW-0677">Repeat</keyword>
<dbReference type="PANTHER" id="PTHR45586:SF1">
    <property type="entry name" value="LIPOPOLYSACCHARIDE ASSEMBLY PROTEIN B"/>
    <property type="match status" value="1"/>
</dbReference>
<dbReference type="PANTHER" id="PTHR45586">
    <property type="entry name" value="TPR REPEAT-CONTAINING PROTEIN PA4667"/>
    <property type="match status" value="1"/>
</dbReference>